<sequence length="131" mass="14529">MDHSHIDLKGSQIASITETESAIGIVFSRALIIKRMTGSPERTRWWQAGTLVLEDVAAHRGLPPGPCHCVGGEIDENIYSYRDMIPIPFSSRGRIRCLLLLEGQDQPLVVEAGAVRLELEGVPKYIEHLRA</sequence>
<protein>
    <submittedName>
        <fullName evidence="1">Uncharacterized protein</fullName>
    </submittedName>
</protein>
<dbReference type="RefSeq" id="WP_100917330.1">
    <property type="nucleotide sequence ID" value="NZ_CP020370.1"/>
</dbReference>
<dbReference type="Proteomes" id="UP000232638">
    <property type="component" value="Chromosome"/>
</dbReference>
<keyword evidence="2" id="KW-1185">Reference proteome</keyword>
<evidence type="ECO:0000313" key="2">
    <source>
        <dbReference type="Proteomes" id="UP000232638"/>
    </source>
</evidence>
<dbReference type="AlphaFoldDB" id="A0A2K8U273"/>
<accession>A0A2K8U273</accession>
<dbReference type="EMBL" id="CP020370">
    <property type="protein sequence ID" value="AUB79509.1"/>
    <property type="molecule type" value="Genomic_DNA"/>
</dbReference>
<organism evidence="1 2">
    <name type="scientific">Candidatus Thiodictyon syntrophicum</name>
    <dbReference type="NCBI Taxonomy" id="1166950"/>
    <lineage>
        <taxon>Bacteria</taxon>
        <taxon>Pseudomonadati</taxon>
        <taxon>Pseudomonadota</taxon>
        <taxon>Gammaproteobacteria</taxon>
        <taxon>Chromatiales</taxon>
        <taxon>Chromatiaceae</taxon>
        <taxon>Thiodictyon</taxon>
    </lineage>
</organism>
<gene>
    <name evidence="1" type="ORF">THSYN_00065</name>
</gene>
<dbReference type="OrthoDB" id="5770763at2"/>
<reference evidence="1 2" key="1">
    <citation type="submission" date="2017-03" db="EMBL/GenBank/DDBJ databases">
        <title>Complete genome sequence of Candidatus 'Thiodictyon syntrophicum' sp. nov. strain Cad16T, a photolithoautotroph purple sulfur bacterium isolated from an alpine meromictic lake.</title>
        <authorList>
            <person name="Luedin S.M."/>
            <person name="Pothier J.F."/>
            <person name="Danza F."/>
            <person name="Storelli N."/>
            <person name="Wittwer M."/>
            <person name="Tonolla M."/>
        </authorList>
    </citation>
    <scope>NUCLEOTIDE SEQUENCE [LARGE SCALE GENOMIC DNA]</scope>
    <source>
        <strain evidence="1 2">Cad16T</strain>
    </source>
</reference>
<proteinExistence type="predicted"/>
<name>A0A2K8U273_9GAMM</name>
<dbReference type="KEGG" id="tsy:THSYN_00065"/>
<evidence type="ECO:0000313" key="1">
    <source>
        <dbReference type="EMBL" id="AUB79509.1"/>
    </source>
</evidence>